<feature type="chain" id="PRO_5021292910" description="GH26 domain-containing protein" evidence="6">
    <location>
        <begin position="33"/>
        <end position="836"/>
    </location>
</feature>
<feature type="transmembrane region" description="Helical" evidence="5">
    <location>
        <begin position="689"/>
        <end position="707"/>
    </location>
</feature>
<feature type="transmembrane region" description="Helical" evidence="5">
    <location>
        <begin position="600"/>
        <end position="621"/>
    </location>
</feature>
<proteinExistence type="inferred from homology"/>
<dbReference type="GO" id="GO:0016985">
    <property type="term" value="F:mannan endo-1,4-beta-mannosidase activity"/>
    <property type="evidence" value="ECO:0007669"/>
    <property type="project" value="InterPro"/>
</dbReference>
<feature type="active site" description="Proton donor" evidence="4">
    <location>
        <position position="152"/>
    </location>
</feature>
<feature type="transmembrane region" description="Helical" evidence="5">
    <location>
        <begin position="628"/>
        <end position="648"/>
    </location>
</feature>
<dbReference type="PANTHER" id="PTHR40079">
    <property type="entry name" value="MANNAN ENDO-1,4-BETA-MANNOSIDASE E-RELATED"/>
    <property type="match status" value="1"/>
</dbReference>
<dbReference type="GO" id="GO:0006080">
    <property type="term" value="P:substituted mannan metabolic process"/>
    <property type="evidence" value="ECO:0007669"/>
    <property type="project" value="InterPro"/>
</dbReference>
<dbReference type="PROSITE" id="PS51764">
    <property type="entry name" value="GH26"/>
    <property type="match status" value="1"/>
</dbReference>
<evidence type="ECO:0000313" key="8">
    <source>
        <dbReference type="EMBL" id="GEB18556.1"/>
    </source>
</evidence>
<comment type="caution">
    <text evidence="8">The sequence shown here is derived from an EMBL/GenBank/DDBJ whole genome shotgun (WGS) entry which is preliminary data.</text>
</comment>
<protein>
    <recommendedName>
        <fullName evidence="7">GH26 domain-containing protein</fullName>
    </recommendedName>
</protein>
<dbReference type="SUPFAM" id="SSF51445">
    <property type="entry name" value="(Trans)glycosidases"/>
    <property type="match status" value="1"/>
</dbReference>
<name>A0A4Y3NHG9_PAEAU</name>
<keyword evidence="9" id="KW-1185">Reference proteome</keyword>
<feature type="transmembrane region" description="Helical" evidence="5">
    <location>
        <begin position="771"/>
        <end position="801"/>
    </location>
</feature>
<feature type="active site" description="Nucleophile" evidence="4">
    <location>
        <position position="303"/>
    </location>
</feature>
<keyword evidence="6" id="KW-0732">Signal</keyword>
<dbReference type="EMBL" id="BJMD01000007">
    <property type="protein sequence ID" value="GEB18556.1"/>
    <property type="molecule type" value="Genomic_DNA"/>
</dbReference>
<feature type="transmembrane region" description="Helical" evidence="5">
    <location>
        <begin position="457"/>
        <end position="477"/>
    </location>
</feature>
<dbReference type="OrthoDB" id="9816550at2"/>
<feature type="domain" description="GH26" evidence="7">
    <location>
        <begin position="34"/>
        <end position="378"/>
    </location>
</feature>
<sequence length="836" mass="90628">MPTFPLVARQRALAVFVMLLVMFLMPTGQAWASTPTRNPVQQQPSVDDPGARFFGALLNWDKDSAADYSQRLGAPAALYGQNVSMPVDDGGREYLRGYFSQVADQGSHALLTVRPGIELKDINDDVAATFARQITTAAAGFRGKVFVRFAPEMNAPWVSWGQEPEAYRAAFDKVAASLRAALPDPVMVWSPTAEKDYPFQLATSTPGKGVPLASVDTSGNGVWDQDDSAFEPYYPGDDVVDWVGLSVYHDSTGAGAARNTLPAAGEFNDALHASGGGTSSGDAGTDNFYSSYVQARGKPLLVETGAFFSPGAGGAAELDVKETWWHQVFASVAEPGNGAVRAVVWNETTDVRQPGGVPIDWRATAEPSLADPFRTSLDTSGLTIGPVTEKGLDNVPGLEAPQPKSGTVIQGWAAWASAGSVLIAVAALWMLSSRSFAGKWSYTGTDKRDARIDMLRGLAIVFVVVNHVGINSVFQLLSQETLGVVSGAELFVMLSGVVLGMVYGPRIATDLGDVVDGTTKRAWKLYFTALAVVLIVYGLSLLPFINAAAVTTFTDQGTGGAGRAAAGTTYDLYAGMEGLLQFPVPEGLIPALLLLQVGPWQFNIMGLYVVLLLISPLILVALSRGFTWLVLTLSVVLYVAGSIFRFRLLPSQFEDSFPLLVWQLLFVVGMTAGFYRRRIIEWFAHPRQRLLLGACIFLAVACAVFSWSGPYLTNQLDIRLALIPETTFRYVYDTFFSRTYLGPGRVLNVFLITIALYALLSAFWKPLSRAVGWFFIPLGQATLYVFIMHVFFIVAIANIPALRDGNLWLNTAVYVALLAALWVMVKTKFLFRMVPR</sequence>
<evidence type="ECO:0000256" key="4">
    <source>
        <dbReference type="PROSITE-ProRule" id="PRU01100"/>
    </source>
</evidence>
<accession>A0A4Y3NHG9</accession>
<keyword evidence="5" id="KW-0812">Transmembrane</keyword>
<evidence type="ECO:0000256" key="1">
    <source>
        <dbReference type="ARBA" id="ARBA00007754"/>
    </source>
</evidence>
<dbReference type="PANTHER" id="PTHR40079:SF4">
    <property type="entry name" value="GH26 DOMAIN-CONTAINING PROTEIN-RELATED"/>
    <property type="match status" value="1"/>
</dbReference>
<dbReference type="Proteomes" id="UP000317715">
    <property type="component" value="Unassembled WGS sequence"/>
</dbReference>
<evidence type="ECO:0000256" key="3">
    <source>
        <dbReference type="ARBA" id="ARBA00023295"/>
    </source>
</evidence>
<evidence type="ECO:0000256" key="6">
    <source>
        <dbReference type="SAM" id="SignalP"/>
    </source>
</evidence>
<evidence type="ECO:0000256" key="2">
    <source>
        <dbReference type="ARBA" id="ARBA00022801"/>
    </source>
</evidence>
<keyword evidence="5" id="KW-0472">Membrane</keyword>
<dbReference type="Gene3D" id="3.20.20.80">
    <property type="entry name" value="Glycosidases"/>
    <property type="match status" value="1"/>
</dbReference>
<dbReference type="InterPro" id="IPR014550">
    <property type="entry name" value="UCP028704_OpgC"/>
</dbReference>
<feature type="transmembrane region" description="Helical" evidence="5">
    <location>
        <begin position="807"/>
        <end position="825"/>
    </location>
</feature>
<dbReference type="GeneID" id="97299109"/>
<gene>
    <name evidence="8" type="ORF">AAU01_13110</name>
</gene>
<comment type="similarity">
    <text evidence="1 4">Belongs to the glycosyl hydrolase 26 family.</text>
</comment>
<feature type="signal peptide" evidence="6">
    <location>
        <begin position="1"/>
        <end position="32"/>
    </location>
</feature>
<evidence type="ECO:0000256" key="5">
    <source>
        <dbReference type="SAM" id="Phobius"/>
    </source>
</evidence>
<feature type="transmembrane region" description="Helical" evidence="5">
    <location>
        <begin position="525"/>
        <end position="545"/>
    </location>
</feature>
<dbReference type="InterPro" id="IPR022790">
    <property type="entry name" value="GH26_dom"/>
</dbReference>
<organism evidence="8 9">
    <name type="scientific">Paenarthrobacter aurescens</name>
    <name type="common">Arthrobacter aurescens</name>
    <dbReference type="NCBI Taxonomy" id="43663"/>
    <lineage>
        <taxon>Bacteria</taxon>
        <taxon>Bacillati</taxon>
        <taxon>Actinomycetota</taxon>
        <taxon>Actinomycetes</taxon>
        <taxon>Micrococcales</taxon>
        <taxon>Micrococcaceae</taxon>
        <taxon>Paenarthrobacter</taxon>
    </lineage>
</organism>
<dbReference type="Pfam" id="PF10129">
    <property type="entry name" value="OpgC_C"/>
    <property type="match status" value="1"/>
</dbReference>
<reference evidence="8 9" key="1">
    <citation type="submission" date="2019-06" db="EMBL/GenBank/DDBJ databases">
        <title>Whole genome shotgun sequence of Paenarthrobacter aurescens NBRC 12136.</title>
        <authorList>
            <person name="Hosoyama A."/>
            <person name="Uohara A."/>
            <person name="Ohji S."/>
            <person name="Ichikawa N."/>
        </authorList>
    </citation>
    <scope>NUCLEOTIDE SEQUENCE [LARGE SCALE GENOMIC DNA]</scope>
    <source>
        <strain evidence="8 9">NBRC 12136</strain>
    </source>
</reference>
<feature type="transmembrane region" description="Helical" evidence="5">
    <location>
        <begin position="746"/>
        <end position="764"/>
    </location>
</feature>
<keyword evidence="5" id="KW-1133">Transmembrane helix</keyword>
<keyword evidence="3 4" id="KW-0326">Glycosidase</keyword>
<dbReference type="AlphaFoldDB" id="A0A4Y3NHG9"/>
<dbReference type="InterPro" id="IPR000805">
    <property type="entry name" value="Glyco_hydro_26"/>
</dbReference>
<evidence type="ECO:0000313" key="9">
    <source>
        <dbReference type="Proteomes" id="UP000317715"/>
    </source>
</evidence>
<feature type="transmembrane region" description="Helical" evidence="5">
    <location>
        <begin position="412"/>
        <end position="431"/>
    </location>
</feature>
<dbReference type="RefSeq" id="WP_141282802.1">
    <property type="nucleotide sequence ID" value="NZ_BAAAWK010000001.1"/>
</dbReference>
<keyword evidence="2 4" id="KW-0378">Hydrolase</keyword>
<dbReference type="InterPro" id="IPR017853">
    <property type="entry name" value="GH"/>
</dbReference>
<feature type="transmembrane region" description="Helical" evidence="5">
    <location>
        <begin position="483"/>
        <end position="504"/>
    </location>
</feature>
<feature type="transmembrane region" description="Helical" evidence="5">
    <location>
        <begin position="660"/>
        <end position="677"/>
    </location>
</feature>
<evidence type="ECO:0000259" key="7">
    <source>
        <dbReference type="PROSITE" id="PS51764"/>
    </source>
</evidence>